<dbReference type="InterPro" id="IPR013078">
    <property type="entry name" value="His_Pase_superF_clade-1"/>
</dbReference>
<dbReference type="GO" id="GO:0046390">
    <property type="term" value="P:ribose phosphate biosynthetic process"/>
    <property type="evidence" value="ECO:0007669"/>
    <property type="project" value="TreeGrafter"/>
</dbReference>
<dbReference type="VEuPathDB" id="FungiDB:jhhlp_008276"/>
<dbReference type="Proteomes" id="UP000233524">
    <property type="component" value="Unassembled WGS sequence"/>
</dbReference>
<reference evidence="3 4" key="1">
    <citation type="journal article" date="2017" name="G3 (Bethesda)">
        <title>First Draft Genome Sequence of the Pathogenic Fungus Lomentospora prolificans (Formerly Scedosporium prolificans).</title>
        <authorList>
            <person name="Luo R."/>
            <person name="Zimin A."/>
            <person name="Workman R."/>
            <person name="Fan Y."/>
            <person name="Pertea G."/>
            <person name="Grossman N."/>
            <person name="Wear M.P."/>
            <person name="Jia B."/>
            <person name="Miller H."/>
            <person name="Casadevall A."/>
            <person name="Timp W."/>
            <person name="Zhang S.X."/>
            <person name="Salzberg S.L."/>
        </authorList>
    </citation>
    <scope>NUCLEOTIDE SEQUENCE [LARGE SCALE GENOMIC DNA]</scope>
    <source>
        <strain evidence="3 4">JHH-5317</strain>
    </source>
</reference>
<dbReference type="GO" id="GO:0050278">
    <property type="term" value="F:sedoheptulose-bisphosphatase activity"/>
    <property type="evidence" value="ECO:0007669"/>
    <property type="project" value="TreeGrafter"/>
</dbReference>
<dbReference type="SMART" id="SM00855">
    <property type="entry name" value="PGAM"/>
    <property type="match status" value="1"/>
</dbReference>
<evidence type="ECO:0000313" key="4">
    <source>
        <dbReference type="Proteomes" id="UP000233524"/>
    </source>
</evidence>
<dbReference type="SUPFAM" id="SSF53254">
    <property type="entry name" value="Phosphoglycerate mutase-like"/>
    <property type="match status" value="1"/>
</dbReference>
<dbReference type="STRING" id="41688.A0A2N3MXK3"/>
<evidence type="ECO:0000256" key="1">
    <source>
        <dbReference type="PIRSR" id="PIRSR613078-1"/>
    </source>
</evidence>
<dbReference type="CDD" id="cd07067">
    <property type="entry name" value="HP_PGM_like"/>
    <property type="match status" value="1"/>
</dbReference>
<dbReference type="Gene3D" id="3.40.50.1240">
    <property type="entry name" value="Phosphoglycerate mutase-like"/>
    <property type="match status" value="1"/>
</dbReference>
<protein>
    <recommendedName>
        <fullName evidence="5">Phosphoglycerate mutase</fullName>
    </recommendedName>
</protein>
<feature type="active site" description="Tele-phosphohistidine intermediate" evidence="1">
    <location>
        <position position="16"/>
    </location>
</feature>
<accession>A0A2N3MXK3</accession>
<feature type="active site" description="Proton donor/acceptor" evidence="1">
    <location>
        <position position="103"/>
    </location>
</feature>
<feature type="binding site" evidence="2">
    <location>
        <begin position="103"/>
        <end position="106"/>
    </location>
    <ligand>
        <name>substrate</name>
    </ligand>
</feature>
<name>A0A2N3MXK3_9PEZI</name>
<evidence type="ECO:0000313" key="3">
    <source>
        <dbReference type="EMBL" id="PKS04911.1"/>
    </source>
</evidence>
<dbReference type="PANTHER" id="PTHR48100:SF15">
    <property type="entry name" value="SEDOHEPTULOSE 1,7-BISPHOSPHATASE"/>
    <property type="match status" value="1"/>
</dbReference>
<comment type="caution">
    <text evidence="3">The sequence shown here is derived from an EMBL/GenBank/DDBJ whole genome shotgun (WGS) entry which is preliminary data.</text>
</comment>
<keyword evidence="4" id="KW-1185">Reference proteome</keyword>
<organism evidence="3 4">
    <name type="scientific">Lomentospora prolificans</name>
    <dbReference type="NCBI Taxonomy" id="41688"/>
    <lineage>
        <taxon>Eukaryota</taxon>
        <taxon>Fungi</taxon>
        <taxon>Dikarya</taxon>
        <taxon>Ascomycota</taxon>
        <taxon>Pezizomycotina</taxon>
        <taxon>Sordariomycetes</taxon>
        <taxon>Hypocreomycetidae</taxon>
        <taxon>Microascales</taxon>
        <taxon>Microascaceae</taxon>
        <taxon>Lomentospora</taxon>
    </lineage>
</organism>
<dbReference type="InterPro" id="IPR029033">
    <property type="entry name" value="His_PPase_superfam"/>
</dbReference>
<gene>
    <name evidence="3" type="ORF">jhhlp_008276</name>
</gene>
<feature type="binding site" evidence="2">
    <location>
        <begin position="28"/>
        <end position="29"/>
    </location>
    <ligand>
        <name>substrate</name>
    </ligand>
</feature>
<proteinExistence type="predicted"/>
<dbReference type="InParanoid" id="A0A2N3MXK3"/>
<dbReference type="EMBL" id="NLAX01001623">
    <property type="protein sequence ID" value="PKS04911.1"/>
    <property type="molecule type" value="Genomic_DNA"/>
</dbReference>
<dbReference type="FunCoup" id="A0A2N3MXK3">
    <property type="interactions" value="24"/>
</dbReference>
<dbReference type="Pfam" id="PF00300">
    <property type="entry name" value="His_Phos_1"/>
    <property type="match status" value="1"/>
</dbReference>
<evidence type="ECO:0000256" key="2">
    <source>
        <dbReference type="PIRSR" id="PIRSR613078-2"/>
    </source>
</evidence>
<dbReference type="OrthoDB" id="4818801at2759"/>
<evidence type="ECO:0008006" key="5">
    <source>
        <dbReference type="Google" id="ProtNLM"/>
    </source>
</evidence>
<dbReference type="InterPro" id="IPR050275">
    <property type="entry name" value="PGM_Phosphatase"/>
</dbReference>
<feature type="binding site" evidence="2">
    <location>
        <position position="72"/>
    </location>
    <ligand>
        <name>substrate</name>
    </ligand>
</feature>
<dbReference type="PANTHER" id="PTHR48100">
    <property type="entry name" value="BROAD-SPECIFICITY PHOSPHATASE YOR283W-RELATED"/>
    <property type="match status" value="1"/>
</dbReference>
<dbReference type="AlphaFoldDB" id="A0A2N3MXK3"/>
<sequence>MSDAEAATPRIFIVRHGETEWAKTGRHTGRTDIELTPRGIRQIIATANQMIGPGKVLDPARLMHVFVSPRKRARQTFDHLFEGKGGSASIPAEKVTVTESIAEWDYGDYEGLQAAEVRALRKAKGLDAQGDWNVWRDGCEGGESPDDVAERLDKLVTRIKDMQRPFMRGEKHADILLVAHGLILRVFVKRWLGYAVDAPMPMMMEPGAIGVLTYKHNNVEEPAFQVGLALPCVE</sequence>